<dbReference type="OrthoDB" id="4073278at2"/>
<dbReference type="Gene3D" id="3.40.50.150">
    <property type="entry name" value="Vaccinia Virus protein VP39"/>
    <property type="match status" value="1"/>
</dbReference>
<dbReference type="InterPro" id="IPR029063">
    <property type="entry name" value="SAM-dependent_MTases_sf"/>
</dbReference>
<dbReference type="RefSeq" id="WP_033359518.1">
    <property type="nucleotide sequence ID" value="NZ_CP073767.1"/>
</dbReference>
<organism evidence="1 2">
    <name type="scientific">Dactylosporangium aurantiacum</name>
    <dbReference type="NCBI Taxonomy" id="35754"/>
    <lineage>
        <taxon>Bacteria</taxon>
        <taxon>Bacillati</taxon>
        <taxon>Actinomycetota</taxon>
        <taxon>Actinomycetes</taxon>
        <taxon>Micromonosporales</taxon>
        <taxon>Micromonosporaceae</taxon>
        <taxon>Dactylosporangium</taxon>
    </lineage>
</organism>
<dbReference type="AlphaFoldDB" id="A0A9Q9MB98"/>
<protein>
    <submittedName>
        <fullName evidence="1">SAM-dependent methyltransferase</fullName>
        <ecNumber evidence="1">2.1.1.-</ecNumber>
    </submittedName>
</protein>
<gene>
    <name evidence="1" type="ORF">Daura_39650</name>
</gene>
<dbReference type="Pfam" id="PF04672">
    <property type="entry name" value="Methyltransf_19"/>
    <property type="match status" value="1"/>
</dbReference>
<dbReference type="EC" id="2.1.1.-" evidence="1"/>
<keyword evidence="1" id="KW-0808">Transferase</keyword>
<reference evidence="1" key="1">
    <citation type="submission" date="2021-04" db="EMBL/GenBank/DDBJ databases">
        <title>Dactylosporangium aurantiacum NRRL B-8018 full assembly.</title>
        <authorList>
            <person name="Hartkoorn R.C."/>
            <person name="Beaudoing E."/>
            <person name="Hot D."/>
        </authorList>
    </citation>
    <scope>NUCLEOTIDE SEQUENCE</scope>
    <source>
        <strain evidence="1">NRRL B-8018</strain>
    </source>
</reference>
<name>A0A9Q9MB98_9ACTN</name>
<dbReference type="GO" id="GO:0008168">
    <property type="term" value="F:methyltransferase activity"/>
    <property type="evidence" value="ECO:0007669"/>
    <property type="project" value="UniProtKB-KW"/>
</dbReference>
<accession>A0A9Q9MB98</accession>
<dbReference type="GO" id="GO:0032259">
    <property type="term" value="P:methylation"/>
    <property type="evidence" value="ECO:0007669"/>
    <property type="project" value="UniProtKB-KW"/>
</dbReference>
<sequence length="273" mass="29638">MPTSDLDHPQPDPRLDAGSVSPARRWNYWLGGKDHFQVDRESGDRIAAAYPAIRTAAQEGRAFHNRTIRFLAGEAGIRQFLDIGTGLPAPDNTHDVAQAITPQARVVYVDNDPMVLAHARALMIGSPEGATNYIDADLNDPAAILAAPQLAATLDLREPVAILLYAVLHFIRDDAHARRIVHDLLDAVPAGSYLVATNSTKDFVPPHIAGMYDQMLAKGLVDAWPRDSATFAGFFDRVRLVEPGVVPISEWRPVTADHPSPAEVSMYGAVGVK</sequence>
<dbReference type="EMBL" id="CP073767">
    <property type="protein sequence ID" value="UWZ52688.1"/>
    <property type="molecule type" value="Genomic_DNA"/>
</dbReference>
<keyword evidence="1" id="KW-0489">Methyltransferase</keyword>
<proteinExistence type="predicted"/>
<evidence type="ECO:0000313" key="1">
    <source>
        <dbReference type="EMBL" id="UWZ52688.1"/>
    </source>
</evidence>
<evidence type="ECO:0000313" key="2">
    <source>
        <dbReference type="Proteomes" id="UP001058003"/>
    </source>
</evidence>
<dbReference type="PIRSF" id="PIRSF017393">
    <property type="entry name" value="MTase_SAV2177"/>
    <property type="match status" value="1"/>
</dbReference>
<dbReference type="InterPro" id="IPR006764">
    <property type="entry name" value="SAM_dep_MeTrfase_SAV2177_type"/>
</dbReference>
<dbReference type="SUPFAM" id="SSF53335">
    <property type="entry name" value="S-adenosyl-L-methionine-dependent methyltransferases"/>
    <property type="match status" value="1"/>
</dbReference>
<dbReference type="Proteomes" id="UP001058003">
    <property type="component" value="Chromosome"/>
</dbReference>
<keyword evidence="2" id="KW-1185">Reference proteome</keyword>
<dbReference type="KEGG" id="daur:Daura_39650"/>